<evidence type="ECO:0000256" key="7">
    <source>
        <dbReference type="SAM" id="Phobius"/>
    </source>
</evidence>
<reference evidence="8 9" key="1">
    <citation type="submission" date="2024-10" db="EMBL/GenBank/DDBJ databases">
        <title>Updated reference genomes for cyclostephanoid diatoms.</title>
        <authorList>
            <person name="Roberts W.R."/>
            <person name="Alverson A.J."/>
        </authorList>
    </citation>
    <scope>NUCLEOTIDE SEQUENCE [LARGE SCALE GENOMIC DNA]</scope>
    <source>
        <strain evidence="8 9">AJA232-27</strain>
    </source>
</reference>
<dbReference type="PANTHER" id="PTHR10778">
    <property type="entry name" value="SOLUTE CARRIER FAMILY 35 MEMBER B"/>
    <property type="match status" value="1"/>
</dbReference>
<keyword evidence="5 7" id="KW-0472">Membrane</keyword>
<dbReference type="InterPro" id="IPR013657">
    <property type="entry name" value="SCL35B1-4/HUT1"/>
</dbReference>
<name>A0ABD3N5P0_9STRA</name>
<gene>
    <name evidence="8" type="ORF">ACHAWU_004347</name>
</gene>
<evidence type="ECO:0000313" key="8">
    <source>
        <dbReference type="EMBL" id="KAL3770648.1"/>
    </source>
</evidence>
<organism evidence="8 9">
    <name type="scientific">Discostella pseudostelligera</name>
    <dbReference type="NCBI Taxonomy" id="259834"/>
    <lineage>
        <taxon>Eukaryota</taxon>
        <taxon>Sar</taxon>
        <taxon>Stramenopiles</taxon>
        <taxon>Ochrophyta</taxon>
        <taxon>Bacillariophyta</taxon>
        <taxon>Coscinodiscophyceae</taxon>
        <taxon>Thalassiosirophycidae</taxon>
        <taxon>Stephanodiscales</taxon>
        <taxon>Stephanodiscaceae</taxon>
        <taxon>Discostella</taxon>
    </lineage>
</organism>
<evidence type="ECO:0000313" key="9">
    <source>
        <dbReference type="Proteomes" id="UP001530293"/>
    </source>
</evidence>
<keyword evidence="2" id="KW-0813">Transport</keyword>
<feature type="region of interest" description="Disordered" evidence="6">
    <location>
        <begin position="1"/>
        <end position="33"/>
    </location>
</feature>
<feature type="compositionally biased region" description="Basic and acidic residues" evidence="6">
    <location>
        <begin position="558"/>
        <end position="568"/>
    </location>
</feature>
<feature type="region of interest" description="Disordered" evidence="6">
    <location>
        <begin position="528"/>
        <end position="568"/>
    </location>
</feature>
<feature type="transmembrane region" description="Helical" evidence="7">
    <location>
        <begin position="318"/>
        <end position="340"/>
    </location>
</feature>
<dbReference type="PANTHER" id="PTHR10778:SF8">
    <property type="entry name" value="ADENOSINE 3'-PHOSPHO 5'-PHOSPHOSULFATE TRANSPORTER 2"/>
    <property type="match status" value="1"/>
</dbReference>
<evidence type="ECO:0000256" key="3">
    <source>
        <dbReference type="ARBA" id="ARBA00022692"/>
    </source>
</evidence>
<keyword evidence="3 7" id="KW-0812">Transmembrane</keyword>
<dbReference type="GO" id="GO:0016020">
    <property type="term" value="C:membrane"/>
    <property type="evidence" value="ECO:0007669"/>
    <property type="project" value="UniProtKB-SubCell"/>
</dbReference>
<feature type="transmembrane region" description="Helical" evidence="7">
    <location>
        <begin position="177"/>
        <end position="196"/>
    </location>
</feature>
<dbReference type="EMBL" id="JALLBG020000038">
    <property type="protein sequence ID" value="KAL3770648.1"/>
    <property type="molecule type" value="Genomic_DNA"/>
</dbReference>
<keyword evidence="4 7" id="KW-1133">Transmembrane helix</keyword>
<feature type="transmembrane region" description="Helical" evidence="7">
    <location>
        <begin position="122"/>
        <end position="146"/>
    </location>
</feature>
<evidence type="ECO:0000256" key="2">
    <source>
        <dbReference type="ARBA" id="ARBA00022448"/>
    </source>
</evidence>
<evidence type="ECO:0000256" key="1">
    <source>
        <dbReference type="ARBA" id="ARBA00004141"/>
    </source>
</evidence>
<comment type="subcellular location">
    <subcellularLocation>
        <location evidence="1">Membrane</location>
        <topology evidence="1">Multi-pass membrane protein</topology>
    </subcellularLocation>
</comment>
<keyword evidence="9" id="KW-1185">Reference proteome</keyword>
<proteinExistence type="predicted"/>
<dbReference type="Pfam" id="PF08449">
    <property type="entry name" value="UAA"/>
    <property type="match status" value="1"/>
</dbReference>
<feature type="compositionally biased region" description="Polar residues" evidence="6">
    <location>
        <begin position="7"/>
        <end position="33"/>
    </location>
</feature>
<dbReference type="Proteomes" id="UP001530293">
    <property type="component" value="Unassembled WGS sequence"/>
</dbReference>
<evidence type="ECO:0000256" key="5">
    <source>
        <dbReference type="ARBA" id="ARBA00023136"/>
    </source>
</evidence>
<comment type="caution">
    <text evidence="8">The sequence shown here is derived from an EMBL/GenBank/DDBJ whole genome shotgun (WGS) entry which is preliminary data.</text>
</comment>
<feature type="transmembrane region" description="Helical" evidence="7">
    <location>
        <begin position="51"/>
        <end position="71"/>
    </location>
</feature>
<dbReference type="AlphaFoldDB" id="A0ABD3N5P0"/>
<feature type="compositionally biased region" description="Basic and acidic residues" evidence="6">
    <location>
        <begin position="430"/>
        <end position="441"/>
    </location>
</feature>
<sequence length="706" mass="77456">MEDYRPSTPSKTQARSTCNNTRSSRANNNDNPGTNDIGAILSSRIDALPRAVQFISLAVCVFFFFGIHNVIQEAMINTEGFTFGVMLGWMEVLGVTLCSGLERSSLPFIGNGEGRRPRMAPWQAYPPLTICLVMSSSLASWSLNYINFPTKVVFRSCKLLPTMIIAYMMGNAKRFTYVEVGSAIAVCAGLITFAAGDWSLSNPQFHPFGLTLVSLSVFADAILPNAQEKLFRTFDASKSEVMFFTNIYTLVVQTCSAFLSGDLMGMFHFVMGKSVREENYFSRVLWTKSSQVEEEHFVELEEDTVMNESAPGGIRYKFIHYMVLYILISHIAVSAHTAVVKKFGGVAAVFIGTARKGSEEQQHEAGHFLLGYLLGWPVKTYRANNAVKSAVEFFPLSDADAGKERAQQLGFDARNIDSNGAENELAMNGDNDRPYYSKEGRGSAGMERSVLRDSKSSDASYFALPRKDDPTSSWPYRGFDDTTLDKLAIISVAGACAEILSYGNAEGGVADLIQLRRIYGAAASASRSSNVDGVDGQPDALGSFTDDAKDRRLRREKKQSDGTMDEKEMDNRTRFALGFAMGLLRQHLGALDALAEVMERDGSVGECIVALEECPNVSGYTLKGDYDKIRREKFRAEERGLGAWIERTFLGGSKTIDVEDVGVIEGKGGGERRQGFQLTGDDPLYAALAVAVVFFAWASEGGLSLH</sequence>
<evidence type="ECO:0000256" key="4">
    <source>
        <dbReference type="ARBA" id="ARBA00022989"/>
    </source>
</evidence>
<feature type="region of interest" description="Disordered" evidence="6">
    <location>
        <begin position="421"/>
        <end position="450"/>
    </location>
</feature>
<evidence type="ECO:0000256" key="6">
    <source>
        <dbReference type="SAM" id="MobiDB-lite"/>
    </source>
</evidence>
<feature type="transmembrane region" description="Helical" evidence="7">
    <location>
        <begin position="247"/>
        <end position="271"/>
    </location>
</feature>
<accession>A0ABD3N5P0</accession>
<protein>
    <submittedName>
        <fullName evidence="8">Uncharacterized protein</fullName>
    </submittedName>
</protein>